<evidence type="ECO:0000313" key="2">
    <source>
        <dbReference type="EMBL" id="CAG8790394.1"/>
    </source>
</evidence>
<dbReference type="Gene3D" id="1.10.510.10">
    <property type="entry name" value="Transferase(Phosphotransferase) domain 1"/>
    <property type="match status" value="1"/>
</dbReference>
<dbReference type="InterPro" id="IPR000719">
    <property type="entry name" value="Prot_kinase_dom"/>
</dbReference>
<comment type="caution">
    <text evidence="2">The sequence shown here is derived from an EMBL/GenBank/DDBJ whole genome shotgun (WGS) entry which is preliminary data.</text>
</comment>
<name>A0ABN7VP87_GIGMA</name>
<evidence type="ECO:0000259" key="1">
    <source>
        <dbReference type="PROSITE" id="PS50011"/>
    </source>
</evidence>
<dbReference type="SUPFAM" id="SSF56112">
    <property type="entry name" value="Protein kinase-like (PK-like)"/>
    <property type="match status" value="1"/>
</dbReference>
<sequence length="365" mass="42273">KNYWLDGEQEVFMGKEFNKFNKLRTYAAITKNLVTESPEWTSGNEQIDAFIHQIHSPFSDKFFEWIPYEKFINVEYLAKGGFGQVFTAWWPEGKILGYNFDTNCVKVALKLLSSKTNMEALCDELRSYLAVSRFRNSFVVECYGMTKNPDGKYLLVLQYGGKNLKQVLAEEIDKKELTWNKMIYKVRDIAAGLSGIHMIGNRIHRDLHSGNIVQRALMIEICLGLRPNPIPALSWYSANEQAIREQLNKAEEYLRKNPPKRNRRPPETYTRLDTQKVLDAISGRIPTQDVTVEKTYTQEIGATYTIKENISTPTEQEVVEPVQEIIDTSTELIPDELTAYLISYWLKDAPWLNNIRKKEIARRII</sequence>
<feature type="non-terminal residue" evidence="2">
    <location>
        <position position="1"/>
    </location>
</feature>
<dbReference type="EMBL" id="CAJVQB010019220">
    <property type="protein sequence ID" value="CAG8790394.1"/>
    <property type="molecule type" value="Genomic_DNA"/>
</dbReference>
<dbReference type="InterPro" id="IPR001245">
    <property type="entry name" value="Ser-Thr/Tyr_kinase_cat_dom"/>
</dbReference>
<protein>
    <submittedName>
        <fullName evidence="2">2701_t:CDS:1</fullName>
    </submittedName>
</protein>
<accession>A0ABN7VP87</accession>
<proteinExistence type="predicted"/>
<dbReference type="PANTHER" id="PTHR44329">
    <property type="entry name" value="SERINE/THREONINE-PROTEIN KINASE TNNI3K-RELATED"/>
    <property type="match status" value="1"/>
</dbReference>
<dbReference type="PROSITE" id="PS50011">
    <property type="entry name" value="PROTEIN_KINASE_DOM"/>
    <property type="match status" value="1"/>
</dbReference>
<organism evidence="2 3">
    <name type="scientific">Gigaspora margarita</name>
    <dbReference type="NCBI Taxonomy" id="4874"/>
    <lineage>
        <taxon>Eukaryota</taxon>
        <taxon>Fungi</taxon>
        <taxon>Fungi incertae sedis</taxon>
        <taxon>Mucoromycota</taxon>
        <taxon>Glomeromycotina</taxon>
        <taxon>Glomeromycetes</taxon>
        <taxon>Diversisporales</taxon>
        <taxon>Gigasporaceae</taxon>
        <taxon>Gigaspora</taxon>
    </lineage>
</organism>
<dbReference type="InterPro" id="IPR011009">
    <property type="entry name" value="Kinase-like_dom_sf"/>
</dbReference>
<dbReference type="Proteomes" id="UP000789901">
    <property type="component" value="Unassembled WGS sequence"/>
</dbReference>
<feature type="domain" description="Protein kinase" evidence="1">
    <location>
        <begin position="71"/>
        <end position="365"/>
    </location>
</feature>
<keyword evidence="3" id="KW-1185">Reference proteome</keyword>
<reference evidence="2 3" key="1">
    <citation type="submission" date="2021-06" db="EMBL/GenBank/DDBJ databases">
        <authorList>
            <person name="Kallberg Y."/>
            <person name="Tangrot J."/>
            <person name="Rosling A."/>
        </authorList>
    </citation>
    <scope>NUCLEOTIDE SEQUENCE [LARGE SCALE GENOMIC DNA]</scope>
    <source>
        <strain evidence="2 3">120-4 pot B 10/14</strain>
    </source>
</reference>
<gene>
    <name evidence="2" type="ORF">GMARGA_LOCUS21138</name>
</gene>
<dbReference type="InterPro" id="IPR051681">
    <property type="entry name" value="Ser/Thr_Kinases-Pseudokinases"/>
</dbReference>
<evidence type="ECO:0000313" key="3">
    <source>
        <dbReference type="Proteomes" id="UP000789901"/>
    </source>
</evidence>
<dbReference type="Pfam" id="PF07714">
    <property type="entry name" value="PK_Tyr_Ser-Thr"/>
    <property type="match status" value="1"/>
</dbReference>